<evidence type="ECO:0000259" key="7">
    <source>
        <dbReference type="PROSITE" id="PS50112"/>
    </source>
</evidence>
<dbReference type="InterPro" id="IPR003593">
    <property type="entry name" value="AAA+_ATPase"/>
</dbReference>
<dbReference type="PRINTS" id="PR01590">
    <property type="entry name" value="HTHFIS"/>
</dbReference>
<dbReference type="InterPro" id="IPR000014">
    <property type="entry name" value="PAS"/>
</dbReference>
<evidence type="ECO:0000256" key="2">
    <source>
        <dbReference type="ARBA" id="ARBA00022840"/>
    </source>
</evidence>
<dbReference type="AlphaFoldDB" id="A0AAU9E7W6"/>
<dbReference type="GO" id="GO:0005524">
    <property type="term" value="F:ATP binding"/>
    <property type="evidence" value="ECO:0007669"/>
    <property type="project" value="UniProtKB-KW"/>
</dbReference>
<evidence type="ECO:0000256" key="5">
    <source>
        <dbReference type="ARBA" id="ARBA00023163"/>
    </source>
</evidence>
<keyword evidence="9" id="KW-1185">Reference proteome</keyword>
<dbReference type="CDD" id="cd00130">
    <property type="entry name" value="PAS"/>
    <property type="match status" value="1"/>
</dbReference>
<gene>
    <name evidence="8" type="ORF">FAK_02820</name>
</gene>
<dbReference type="InterPro" id="IPR013767">
    <property type="entry name" value="PAS_fold"/>
</dbReference>
<dbReference type="Pfam" id="PF00989">
    <property type="entry name" value="PAS"/>
    <property type="match status" value="1"/>
</dbReference>
<dbReference type="PROSITE" id="PS50112">
    <property type="entry name" value="PAS"/>
    <property type="match status" value="1"/>
</dbReference>
<keyword evidence="4" id="KW-0238">DNA-binding</keyword>
<dbReference type="InterPro" id="IPR025943">
    <property type="entry name" value="Sigma_54_int_dom_ATP-bd_2"/>
</dbReference>
<dbReference type="PANTHER" id="PTHR32071">
    <property type="entry name" value="TRANSCRIPTIONAL REGULATORY PROTEIN"/>
    <property type="match status" value="1"/>
</dbReference>
<protein>
    <submittedName>
        <fullName evidence="8">Fis family transcriptional regulator</fullName>
    </submittedName>
</protein>
<dbReference type="GO" id="GO:0043565">
    <property type="term" value="F:sequence-specific DNA binding"/>
    <property type="evidence" value="ECO:0007669"/>
    <property type="project" value="InterPro"/>
</dbReference>
<reference evidence="9" key="1">
    <citation type="journal article" date="2023" name="Arch. Microbiol.">
        <title>Desulfoferula mesophilus gen. nov. sp. nov., a mesophilic sulfate-reducing bacterium isolated from a brackish lake sediment.</title>
        <authorList>
            <person name="Watanabe T."/>
            <person name="Yabe T."/>
            <person name="Tsuji J.M."/>
            <person name="Fukui M."/>
        </authorList>
    </citation>
    <scope>NUCLEOTIDE SEQUENCE [LARGE SCALE GENOMIC DNA]</scope>
    <source>
        <strain evidence="9">12FAK</strain>
    </source>
</reference>
<accession>A0AAU9E7W6</accession>
<dbReference type="InterPro" id="IPR009057">
    <property type="entry name" value="Homeodomain-like_sf"/>
</dbReference>
<dbReference type="InterPro" id="IPR025944">
    <property type="entry name" value="Sigma_54_int_dom_CS"/>
</dbReference>
<evidence type="ECO:0000259" key="6">
    <source>
        <dbReference type="PROSITE" id="PS50045"/>
    </source>
</evidence>
<evidence type="ECO:0000256" key="1">
    <source>
        <dbReference type="ARBA" id="ARBA00022741"/>
    </source>
</evidence>
<dbReference type="PROSITE" id="PS00688">
    <property type="entry name" value="SIGMA54_INTERACT_3"/>
    <property type="match status" value="1"/>
</dbReference>
<dbReference type="GO" id="GO:0006355">
    <property type="term" value="P:regulation of DNA-templated transcription"/>
    <property type="evidence" value="ECO:0007669"/>
    <property type="project" value="InterPro"/>
</dbReference>
<dbReference type="SMART" id="SM00382">
    <property type="entry name" value="AAA"/>
    <property type="match status" value="1"/>
</dbReference>
<dbReference type="InterPro" id="IPR002078">
    <property type="entry name" value="Sigma_54_int"/>
</dbReference>
<keyword evidence="1" id="KW-0547">Nucleotide-binding</keyword>
<dbReference type="SUPFAM" id="SSF46689">
    <property type="entry name" value="Homeodomain-like"/>
    <property type="match status" value="1"/>
</dbReference>
<evidence type="ECO:0000313" key="8">
    <source>
        <dbReference type="EMBL" id="BEQ13216.1"/>
    </source>
</evidence>
<dbReference type="Gene3D" id="3.40.50.300">
    <property type="entry name" value="P-loop containing nucleotide triphosphate hydrolases"/>
    <property type="match status" value="1"/>
</dbReference>
<name>A0AAU9E7W6_9BACT</name>
<dbReference type="PROSITE" id="PS50045">
    <property type="entry name" value="SIGMA54_INTERACT_4"/>
    <property type="match status" value="1"/>
</dbReference>
<dbReference type="Pfam" id="PF02954">
    <property type="entry name" value="HTH_8"/>
    <property type="match status" value="1"/>
</dbReference>
<dbReference type="SUPFAM" id="SSF52540">
    <property type="entry name" value="P-loop containing nucleoside triphosphate hydrolases"/>
    <property type="match status" value="1"/>
</dbReference>
<dbReference type="Gene3D" id="1.10.8.60">
    <property type="match status" value="1"/>
</dbReference>
<dbReference type="Gene3D" id="1.10.10.60">
    <property type="entry name" value="Homeodomain-like"/>
    <property type="match status" value="1"/>
</dbReference>
<dbReference type="Proteomes" id="UP001366166">
    <property type="component" value="Chromosome"/>
</dbReference>
<dbReference type="CDD" id="cd00009">
    <property type="entry name" value="AAA"/>
    <property type="match status" value="1"/>
</dbReference>
<keyword evidence="5" id="KW-0804">Transcription</keyword>
<feature type="domain" description="Sigma-54 factor interaction" evidence="6">
    <location>
        <begin position="135"/>
        <end position="364"/>
    </location>
</feature>
<dbReference type="PROSITE" id="PS00676">
    <property type="entry name" value="SIGMA54_INTERACT_2"/>
    <property type="match status" value="1"/>
</dbReference>
<dbReference type="NCBIfam" id="TIGR00229">
    <property type="entry name" value="sensory_box"/>
    <property type="match status" value="1"/>
</dbReference>
<keyword evidence="2" id="KW-0067">ATP-binding</keyword>
<dbReference type="InterPro" id="IPR027417">
    <property type="entry name" value="P-loop_NTPase"/>
</dbReference>
<dbReference type="Pfam" id="PF25601">
    <property type="entry name" value="AAA_lid_14"/>
    <property type="match status" value="1"/>
</dbReference>
<dbReference type="EMBL" id="AP028679">
    <property type="protein sequence ID" value="BEQ13216.1"/>
    <property type="molecule type" value="Genomic_DNA"/>
</dbReference>
<dbReference type="InterPro" id="IPR002197">
    <property type="entry name" value="HTH_Fis"/>
</dbReference>
<dbReference type="Pfam" id="PF00158">
    <property type="entry name" value="Sigma54_activat"/>
    <property type="match status" value="1"/>
</dbReference>
<dbReference type="SUPFAM" id="SSF55785">
    <property type="entry name" value="PYP-like sensor domain (PAS domain)"/>
    <property type="match status" value="1"/>
</dbReference>
<dbReference type="Gene3D" id="3.30.450.20">
    <property type="entry name" value="PAS domain"/>
    <property type="match status" value="1"/>
</dbReference>
<dbReference type="SMART" id="SM00091">
    <property type="entry name" value="PAS"/>
    <property type="match status" value="1"/>
</dbReference>
<dbReference type="InterPro" id="IPR058031">
    <property type="entry name" value="AAA_lid_NorR"/>
</dbReference>
<dbReference type="RefSeq" id="WP_338604665.1">
    <property type="nucleotide sequence ID" value="NZ_AP028679.1"/>
</dbReference>
<keyword evidence="3" id="KW-0805">Transcription regulation</keyword>
<evidence type="ECO:0000256" key="4">
    <source>
        <dbReference type="ARBA" id="ARBA00023125"/>
    </source>
</evidence>
<sequence length="436" mass="49204">MLPTRLNLILESISLGVLAMDRHGRVTYFNRAAEQITGVSREQALGRLCGEVLQSTLCDEYCPVLRAMENGEEQEGLEAVFIRQRGRSVVPVRVCAAPLFNEDGDVVGGVETLQSLHLGGQLAHQEQEGRRWEDFIGESPGVRRIFDTLKVAAPSKVTVLFEGNTGTGKDLLAQLVHYNSPRASKPLIKVNCAALPENLLESELFGYAKGAFTGAERDKPGRFQLADGGSLFLDEISELPLALQAKLLRVLEEQEFFPLGARAVTKVDVRILAASNKPLHRQVEKGLFREDLYYRLNVIKVTVPPLRERREDVPLFIRKFIQRKNVENGTYICRFSPEALNVLLNHDYPGNVRELENILEHACLLCRGDVIKLHHLPKDLDREAACLAPEETHREKDELFQLLERHNWNQTQAAAELGINRTTLWRRMKRLDIAKP</sequence>
<feature type="domain" description="PAS" evidence="7">
    <location>
        <begin position="2"/>
        <end position="47"/>
    </location>
</feature>
<proteinExistence type="predicted"/>
<dbReference type="FunFam" id="3.40.50.300:FF:000006">
    <property type="entry name" value="DNA-binding transcriptional regulator NtrC"/>
    <property type="match status" value="1"/>
</dbReference>
<evidence type="ECO:0000313" key="9">
    <source>
        <dbReference type="Proteomes" id="UP001366166"/>
    </source>
</evidence>
<dbReference type="KEGG" id="dmp:FAK_02820"/>
<organism evidence="8 9">
    <name type="scientific">Desulfoferula mesophila</name>
    <dbReference type="NCBI Taxonomy" id="3058419"/>
    <lineage>
        <taxon>Bacteria</taxon>
        <taxon>Pseudomonadati</taxon>
        <taxon>Thermodesulfobacteriota</taxon>
        <taxon>Desulfarculia</taxon>
        <taxon>Desulfarculales</taxon>
        <taxon>Desulfarculaceae</taxon>
        <taxon>Desulfoferula</taxon>
    </lineage>
</organism>
<evidence type="ECO:0000256" key="3">
    <source>
        <dbReference type="ARBA" id="ARBA00023015"/>
    </source>
</evidence>
<dbReference type="InterPro" id="IPR035965">
    <property type="entry name" value="PAS-like_dom_sf"/>
</dbReference>